<evidence type="ECO:0000313" key="2">
    <source>
        <dbReference type="Proteomes" id="UP000006798"/>
    </source>
</evidence>
<protein>
    <submittedName>
        <fullName evidence="1">Uncharacterized protein</fullName>
    </submittedName>
</protein>
<gene>
    <name evidence="1" type="ordered locus">CNE_BB1p08900</name>
</gene>
<name>F8GU98_CUPNN</name>
<geneLocation type="plasmid" evidence="1 2">
    <name>pBB1</name>
</geneLocation>
<dbReference type="KEGG" id="cnc:CNE_BB1p08900"/>
<evidence type="ECO:0000313" key="1">
    <source>
        <dbReference type="EMBL" id="AEI82302.1"/>
    </source>
</evidence>
<organism evidence="1 2">
    <name type="scientific">Cupriavidus necator (strain ATCC 43291 / DSM 13513 / CCUG 52238 / LMG 8453 / N-1)</name>
    <name type="common">Ralstonia eutropha</name>
    <dbReference type="NCBI Taxonomy" id="1042878"/>
    <lineage>
        <taxon>Bacteria</taxon>
        <taxon>Pseudomonadati</taxon>
        <taxon>Pseudomonadota</taxon>
        <taxon>Betaproteobacteria</taxon>
        <taxon>Burkholderiales</taxon>
        <taxon>Burkholderiaceae</taxon>
        <taxon>Cupriavidus</taxon>
    </lineage>
</organism>
<proteinExistence type="predicted"/>
<accession>F8GU98</accession>
<dbReference type="AlphaFoldDB" id="F8GU98"/>
<sequence length="240" mass="26574">MGPFAKEICVAINKIVTSEWDGAYAELCALGYFVADAATVLGNIVLDHTVPASQTLASEMGMQHANHDMRFPSLGVSMDTKLLSDKAGSILEGIFNDFREAKSIENLTVLPSYNPGEDFITFQANRQKLLDELKQGVDLNVRPSMLVSQVISGLSYKFAWKPGVLTAENSYSPLEHAKNHHRLLSAHAKKFSTAEPTVIVFVIFPWTAETVFPFDDLKKLFFKKFGDHLFTGYLSSPDPL</sequence>
<dbReference type="EMBL" id="CP002879">
    <property type="protein sequence ID" value="AEI82302.1"/>
    <property type="molecule type" value="Genomic_DNA"/>
</dbReference>
<dbReference type="HOGENOM" id="CLU_1154926_0_0_4"/>
<dbReference type="Proteomes" id="UP000006798">
    <property type="component" value="Plasmid pBB1"/>
</dbReference>
<keyword evidence="1" id="KW-0614">Plasmid</keyword>
<reference evidence="1 2" key="1">
    <citation type="journal article" date="2011" name="J. Bacteriol.">
        <title>Complete genome sequence of the type strain Cupriavidus necator N-1.</title>
        <authorList>
            <person name="Poehlein A."/>
            <person name="Kusian B."/>
            <person name="Friedrich B."/>
            <person name="Daniel R."/>
            <person name="Bowien B."/>
        </authorList>
    </citation>
    <scope>NUCLEOTIDE SEQUENCE [LARGE SCALE GENOMIC DNA]</scope>
    <source>
        <strain evidence="2">ATCC 43291 / DSM 13513 / CCUG 52238 / LMG 8453 / N-1</strain>
        <plasmid evidence="1 2">pBB1</plasmid>
    </source>
</reference>